<organism evidence="3 4">
    <name type="scientific">Eiseniibacteriota bacterium</name>
    <dbReference type="NCBI Taxonomy" id="2212470"/>
    <lineage>
        <taxon>Bacteria</taxon>
        <taxon>Candidatus Eiseniibacteriota</taxon>
    </lineage>
</organism>
<evidence type="ECO:0000259" key="2">
    <source>
        <dbReference type="Pfam" id="PF14534"/>
    </source>
</evidence>
<sequence>MRIALAAALLLTLGVFGNPAYAAKEPAAGDAPRARRAEHSDTPDLLRLEDEWAKGLVRRDGSLFRRLLARGFVYTENDRMMGRNALLRELTGGPERMSEARNEGMKIHPFGDTAAVTGWLVVRGSGPSGPFHRRYRFTDTWARVDGAWQLVAAHDYVAPSGGR</sequence>
<dbReference type="Pfam" id="PF14534">
    <property type="entry name" value="DUF4440"/>
    <property type="match status" value="1"/>
</dbReference>
<gene>
    <name evidence="3" type="ORF">E6K71_08730</name>
</gene>
<evidence type="ECO:0000313" key="4">
    <source>
        <dbReference type="Proteomes" id="UP000316292"/>
    </source>
</evidence>
<dbReference type="InterPro" id="IPR027843">
    <property type="entry name" value="DUF4440"/>
</dbReference>
<feature type="chain" id="PRO_5022023084" evidence="1">
    <location>
        <begin position="23"/>
        <end position="163"/>
    </location>
</feature>
<keyword evidence="1" id="KW-0732">Signal</keyword>
<reference evidence="3 4" key="1">
    <citation type="journal article" date="2019" name="Nat. Microbiol.">
        <title>Mediterranean grassland soil C-N compound turnover is dependent on rainfall and depth, and is mediated by genomically divergent microorganisms.</title>
        <authorList>
            <person name="Diamond S."/>
            <person name="Andeer P.F."/>
            <person name="Li Z."/>
            <person name="Crits-Christoph A."/>
            <person name="Burstein D."/>
            <person name="Anantharaman K."/>
            <person name="Lane K.R."/>
            <person name="Thomas B.C."/>
            <person name="Pan C."/>
            <person name="Northen T.R."/>
            <person name="Banfield J.F."/>
        </authorList>
    </citation>
    <scope>NUCLEOTIDE SEQUENCE [LARGE SCALE GENOMIC DNA]</scope>
    <source>
        <strain evidence="3">WS_1</strain>
    </source>
</reference>
<dbReference type="Proteomes" id="UP000316292">
    <property type="component" value="Unassembled WGS sequence"/>
</dbReference>
<comment type="caution">
    <text evidence="3">The sequence shown here is derived from an EMBL/GenBank/DDBJ whole genome shotgun (WGS) entry which is preliminary data.</text>
</comment>
<dbReference type="Gene3D" id="3.10.450.50">
    <property type="match status" value="1"/>
</dbReference>
<dbReference type="InterPro" id="IPR032710">
    <property type="entry name" value="NTF2-like_dom_sf"/>
</dbReference>
<feature type="domain" description="DUF4440" evidence="2">
    <location>
        <begin position="45"/>
        <end position="150"/>
    </location>
</feature>
<proteinExistence type="predicted"/>
<accession>A0A538S935</accession>
<dbReference type="SUPFAM" id="SSF54427">
    <property type="entry name" value="NTF2-like"/>
    <property type="match status" value="1"/>
</dbReference>
<dbReference type="EMBL" id="VBOR01000094">
    <property type="protein sequence ID" value="TMQ47882.1"/>
    <property type="molecule type" value="Genomic_DNA"/>
</dbReference>
<evidence type="ECO:0000313" key="3">
    <source>
        <dbReference type="EMBL" id="TMQ47882.1"/>
    </source>
</evidence>
<feature type="signal peptide" evidence="1">
    <location>
        <begin position="1"/>
        <end position="22"/>
    </location>
</feature>
<evidence type="ECO:0000256" key="1">
    <source>
        <dbReference type="SAM" id="SignalP"/>
    </source>
</evidence>
<name>A0A538S935_UNCEI</name>
<dbReference type="AlphaFoldDB" id="A0A538S935"/>
<protein>
    <submittedName>
        <fullName evidence="3">Nuclear transport factor 2 family protein</fullName>
    </submittedName>
</protein>